<dbReference type="GO" id="GO:0003677">
    <property type="term" value="F:DNA binding"/>
    <property type="evidence" value="ECO:0007669"/>
    <property type="project" value="UniProtKB-KW"/>
</dbReference>
<dbReference type="CDD" id="cd07377">
    <property type="entry name" value="WHTH_GntR"/>
    <property type="match status" value="1"/>
</dbReference>
<evidence type="ECO:0000313" key="7">
    <source>
        <dbReference type="Proteomes" id="UP001549321"/>
    </source>
</evidence>
<dbReference type="PANTHER" id="PTHR43537:SF24">
    <property type="entry name" value="GLUCONATE OPERON TRANSCRIPTIONAL REPRESSOR"/>
    <property type="match status" value="1"/>
</dbReference>
<feature type="region of interest" description="Disordered" evidence="4">
    <location>
        <begin position="12"/>
        <end position="31"/>
    </location>
</feature>
<feature type="compositionally biased region" description="Basic and acidic residues" evidence="4">
    <location>
        <begin position="20"/>
        <end position="31"/>
    </location>
</feature>
<keyword evidence="2 6" id="KW-0238">DNA-binding</keyword>
<dbReference type="InterPro" id="IPR008920">
    <property type="entry name" value="TF_FadR/GntR_C"/>
</dbReference>
<dbReference type="SUPFAM" id="SSF48008">
    <property type="entry name" value="GntR ligand-binding domain-like"/>
    <property type="match status" value="1"/>
</dbReference>
<name>A0ABV2R571_9HYPH</name>
<dbReference type="SUPFAM" id="SSF46785">
    <property type="entry name" value="Winged helix' DNA-binding domain"/>
    <property type="match status" value="1"/>
</dbReference>
<organism evidence="6 7">
    <name type="scientific">Kaistia defluvii</name>
    <dbReference type="NCBI Taxonomy" id="410841"/>
    <lineage>
        <taxon>Bacteria</taxon>
        <taxon>Pseudomonadati</taxon>
        <taxon>Pseudomonadota</taxon>
        <taxon>Alphaproteobacteria</taxon>
        <taxon>Hyphomicrobiales</taxon>
        <taxon>Kaistiaceae</taxon>
        <taxon>Kaistia</taxon>
    </lineage>
</organism>
<protein>
    <submittedName>
        <fullName evidence="6">DNA-binding GntR family transcriptional regulator</fullName>
    </submittedName>
</protein>
<dbReference type="InterPro" id="IPR036388">
    <property type="entry name" value="WH-like_DNA-bd_sf"/>
</dbReference>
<dbReference type="SMART" id="SM00345">
    <property type="entry name" value="HTH_GNTR"/>
    <property type="match status" value="1"/>
</dbReference>
<evidence type="ECO:0000256" key="2">
    <source>
        <dbReference type="ARBA" id="ARBA00023125"/>
    </source>
</evidence>
<evidence type="ECO:0000256" key="3">
    <source>
        <dbReference type="ARBA" id="ARBA00023163"/>
    </source>
</evidence>
<evidence type="ECO:0000313" key="6">
    <source>
        <dbReference type="EMBL" id="MET4636390.1"/>
    </source>
</evidence>
<dbReference type="PROSITE" id="PS50949">
    <property type="entry name" value="HTH_GNTR"/>
    <property type="match status" value="1"/>
</dbReference>
<evidence type="ECO:0000256" key="4">
    <source>
        <dbReference type="SAM" id="MobiDB-lite"/>
    </source>
</evidence>
<dbReference type="SMART" id="SM00895">
    <property type="entry name" value="FCD"/>
    <property type="match status" value="1"/>
</dbReference>
<keyword evidence="7" id="KW-1185">Reference proteome</keyword>
<keyword evidence="1" id="KW-0805">Transcription regulation</keyword>
<dbReference type="InterPro" id="IPR011711">
    <property type="entry name" value="GntR_C"/>
</dbReference>
<dbReference type="Pfam" id="PF07729">
    <property type="entry name" value="FCD"/>
    <property type="match status" value="1"/>
</dbReference>
<sequence>MTYQIFEFTKVSPASGDDGMDGHVADDREQRSERVLEPIRMRSLREHIHDELRQAIISGRLKTGAKLNERQLAADLGTSTSPLKEALRQLEAEGLVRTEPRRGSYVTFSPRQAEEMTLARAALESIIARQAAKHAPDAAFARLRAVVDKMRAVLETGSVEQLIALNEQFHDTIHEASGCDYLRRLQNAQRTYDHAARITVLSSEDVRRASFHEHEAIMEAIVARNEDEAERLMRQHIMDAGKTHIELVF</sequence>
<feature type="domain" description="HTH gntR-type" evidence="5">
    <location>
        <begin position="42"/>
        <end position="109"/>
    </location>
</feature>
<dbReference type="Gene3D" id="1.10.10.10">
    <property type="entry name" value="Winged helix-like DNA-binding domain superfamily/Winged helix DNA-binding domain"/>
    <property type="match status" value="1"/>
</dbReference>
<dbReference type="InterPro" id="IPR000524">
    <property type="entry name" value="Tscrpt_reg_HTH_GntR"/>
</dbReference>
<evidence type="ECO:0000256" key="1">
    <source>
        <dbReference type="ARBA" id="ARBA00023015"/>
    </source>
</evidence>
<dbReference type="EMBL" id="JBEPSM010000004">
    <property type="protein sequence ID" value="MET4636390.1"/>
    <property type="molecule type" value="Genomic_DNA"/>
</dbReference>
<dbReference type="RefSeq" id="WP_354553961.1">
    <property type="nucleotide sequence ID" value="NZ_JBEPSM010000004.1"/>
</dbReference>
<gene>
    <name evidence="6" type="ORF">ABIE08_004348</name>
</gene>
<keyword evidence="3" id="KW-0804">Transcription</keyword>
<dbReference type="InterPro" id="IPR036390">
    <property type="entry name" value="WH_DNA-bd_sf"/>
</dbReference>
<dbReference type="Pfam" id="PF00392">
    <property type="entry name" value="GntR"/>
    <property type="match status" value="1"/>
</dbReference>
<reference evidence="6 7" key="1">
    <citation type="submission" date="2024-06" db="EMBL/GenBank/DDBJ databases">
        <title>Sorghum-associated microbial communities from plants grown in Nebraska, USA.</title>
        <authorList>
            <person name="Schachtman D."/>
        </authorList>
    </citation>
    <scope>NUCLEOTIDE SEQUENCE [LARGE SCALE GENOMIC DNA]</scope>
    <source>
        <strain evidence="6 7">3207</strain>
    </source>
</reference>
<evidence type="ECO:0000259" key="5">
    <source>
        <dbReference type="PROSITE" id="PS50949"/>
    </source>
</evidence>
<accession>A0ABV2R571</accession>
<comment type="caution">
    <text evidence="6">The sequence shown here is derived from an EMBL/GenBank/DDBJ whole genome shotgun (WGS) entry which is preliminary data.</text>
</comment>
<dbReference type="PANTHER" id="PTHR43537">
    <property type="entry name" value="TRANSCRIPTIONAL REGULATOR, GNTR FAMILY"/>
    <property type="match status" value="1"/>
</dbReference>
<dbReference type="Proteomes" id="UP001549321">
    <property type="component" value="Unassembled WGS sequence"/>
</dbReference>
<proteinExistence type="predicted"/>
<dbReference type="Gene3D" id="1.20.120.530">
    <property type="entry name" value="GntR ligand-binding domain-like"/>
    <property type="match status" value="1"/>
</dbReference>